<dbReference type="PANTHER" id="PTHR35005">
    <property type="entry name" value="3-DEHYDRO-SCYLLO-INOSOSE HYDROLASE"/>
    <property type="match status" value="1"/>
</dbReference>
<evidence type="ECO:0000256" key="4">
    <source>
        <dbReference type="ARBA" id="ARBA00022833"/>
    </source>
</evidence>
<keyword evidence="7" id="KW-1185">Reference proteome</keyword>
<evidence type="ECO:0000313" key="7">
    <source>
        <dbReference type="Proteomes" id="UP001243717"/>
    </source>
</evidence>
<keyword evidence="4" id="KW-0862">Zinc</keyword>
<dbReference type="PANTHER" id="PTHR35005:SF1">
    <property type="entry name" value="2-AMINO-5-FORMYLAMINO-6-RIBOSYLAMINOPYRIMIDIN-4(3H)-ONE 5'-MONOPHOSPHATE DEFORMYLASE"/>
    <property type="match status" value="1"/>
</dbReference>
<evidence type="ECO:0000256" key="5">
    <source>
        <dbReference type="ARBA" id="ARBA00024029"/>
    </source>
</evidence>
<dbReference type="EMBL" id="JARXIC010000043">
    <property type="protein sequence ID" value="MDQ8196053.1"/>
    <property type="molecule type" value="Genomic_DNA"/>
</dbReference>
<evidence type="ECO:0000313" key="6">
    <source>
        <dbReference type="EMBL" id="MDQ8196053.1"/>
    </source>
</evidence>
<dbReference type="Pfam" id="PF02633">
    <property type="entry name" value="Creatininase"/>
    <property type="match status" value="1"/>
</dbReference>
<dbReference type="SUPFAM" id="SSF102215">
    <property type="entry name" value="Creatininase"/>
    <property type="match status" value="1"/>
</dbReference>
<comment type="cofactor">
    <cofactor evidence="1">
        <name>Zn(2+)</name>
        <dbReference type="ChEBI" id="CHEBI:29105"/>
    </cofactor>
</comment>
<dbReference type="Gene3D" id="3.40.50.10310">
    <property type="entry name" value="Creatininase"/>
    <property type="match status" value="1"/>
</dbReference>
<keyword evidence="2" id="KW-0479">Metal-binding</keyword>
<evidence type="ECO:0000256" key="3">
    <source>
        <dbReference type="ARBA" id="ARBA00022801"/>
    </source>
</evidence>
<accession>A0ABU1APB5</accession>
<protein>
    <submittedName>
        <fullName evidence="6">Creatininase family protein</fullName>
    </submittedName>
</protein>
<dbReference type="RefSeq" id="WP_308986496.1">
    <property type="nucleotide sequence ID" value="NZ_JARXIC010000043.1"/>
</dbReference>
<dbReference type="InterPro" id="IPR003785">
    <property type="entry name" value="Creatininase/forma_Hydrolase"/>
</dbReference>
<sequence>MLNRYCIESLTWPKVQALQAECPLLVLPLGATEQHGPALPINTDTVIADALCRDACQRAQVAMAPVIPYTSSAAHTDKWPGTFSQTPLSFIQTLVQYAKWAEATGWKKLYIVNAHAGNDAPLRVAVDQVRIELMGRLQIGFLNTFFITPEIEAHFTQDAKDLHANKGECDLMLHLAPDTVDLDALESADDPDRTEDLIFSYPVSQTSLTGGTGYPSRGTAADGQMLFEKMCLAIAAKLEQAKLEQAPLAESEWGSAPDGFYS</sequence>
<reference evidence="6 7" key="1">
    <citation type="submission" date="2023-04" db="EMBL/GenBank/DDBJ databases">
        <title>A novel bacteria isolated from coastal sediment.</title>
        <authorList>
            <person name="Liu X.-J."/>
            <person name="Du Z.-J."/>
        </authorList>
    </citation>
    <scope>NUCLEOTIDE SEQUENCE [LARGE SCALE GENOMIC DNA]</scope>
    <source>
        <strain evidence="6 7">SDUM461004</strain>
    </source>
</reference>
<dbReference type="Proteomes" id="UP001243717">
    <property type="component" value="Unassembled WGS sequence"/>
</dbReference>
<comment type="caution">
    <text evidence="6">The sequence shown here is derived from an EMBL/GenBank/DDBJ whole genome shotgun (WGS) entry which is preliminary data.</text>
</comment>
<evidence type="ECO:0000256" key="2">
    <source>
        <dbReference type="ARBA" id="ARBA00022723"/>
    </source>
</evidence>
<proteinExistence type="inferred from homology"/>
<gene>
    <name evidence="6" type="ORF">QEH59_16575</name>
</gene>
<comment type="similarity">
    <text evidence="5">Belongs to the creatininase superfamily.</text>
</comment>
<name>A0ABU1APB5_9BACT</name>
<dbReference type="InterPro" id="IPR024087">
    <property type="entry name" value="Creatininase-like_sf"/>
</dbReference>
<keyword evidence="3" id="KW-0378">Hydrolase</keyword>
<organism evidence="6 7">
    <name type="scientific">Thalassobacterium sedimentorum</name>
    <dbReference type="NCBI Taxonomy" id="3041258"/>
    <lineage>
        <taxon>Bacteria</taxon>
        <taxon>Pseudomonadati</taxon>
        <taxon>Verrucomicrobiota</taxon>
        <taxon>Opitutia</taxon>
        <taxon>Puniceicoccales</taxon>
        <taxon>Coraliomargaritaceae</taxon>
        <taxon>Thalassobacterium</taxon>
    </lineage>
</organism>
<evidence type="ECO:0000256" key="1">
    <source>
        <dbReference type="ARBA" id="ARBA00001947"/>
    </source>
</evidence>